<dbReference type="EMBL" id="JAAQTO010000002">
    <property type="protein sequence ID" value="NIC03975.1"/>
    <property type="molecule type" value="Genomic_DNA"/>
</dbReference>
<name>A0ABX0PLD6_9GAMM</name>
<organism evidence="3 4">
    <name type="scientific">Billgrantia bachuensis</name>
    <dbReference type="NCBI Taxonomy" id="2717286"/>
    <lineage>
        <taxon>Bacteria</taxon>
        <taxon>Pseudomonadati</taxon>
        <taxon>Pseudomonadota</taxon>
        <taxon>Gammaproteobacteria</taxon>
        <taxon>Oceanospirillales</taxon>
        <taxon>Halomonadaceae</taxon>
        <taxon>Billgrantia</taxon>
    </lineage>
</organism>
<evidence type="ECO:0000256" key="1">
    <source>
        <dbReference type="SAM" id="MobiDB-lite"/>
    </source>
</evidence>
<proteinExistence type="predicted"/>
<gene>
    <name evidence="3" type="ORF">HBJ55_00835</name>
</gene>
<keyword evidence="2" id="KW-0812">Transmembrane</keyword>
<feature type="region of interest" description="Disordered" evidence="1">
    <location>
        <begin position="1"/>
        <end position="30"/>
    </location>
</feature>
<feature type="compositionally biased region" description="Pro residues" evidence="1">
    <location>
        <begin position="1"/>
        <end position="12"/>
    </location>
</feature>
<reference evidence="3 4" key="1">
    <citation type="submission" date="2020-03" db="EMBL/GenBank/DDBJ databases">
        <title>Identification of Halomonas strains.</title>
        <authorList>
            <person name="Xiao Z."/>
            <person name="Dong F."/>
            <person name="Wang Z."/>
            <person name="Zhao J.-Y."/>
        </authorList>
    </citation>
    <scope>NUCLEOTIDE SEQUENCE [LARGE SCALE GENOMIC DNA]</scope>
    <source>
        <strain evidence="3 4">DX6</strain>
    </source>
</reference>
<dbReference type="Proteomes" id="UP001318321">
    <property type="component" value="Unassembled WGS sequence"/>
</dbReference>
<accession>A0ABX0PLD6</accession>
<dbReference type="RefSeq" id="WP_167110070.1">
    <property type="nucleotide sequence ID" value="NZ_JAAQTO010000002.1"/>
</dbReference>
<evidence type="ECO:0000313" key="4">
    <source>
        <dbReference type="Proteomes" id="UP001318321"/>
    </source>
</evidence>
<evidence type="ECO:0000256" key="2">
    <source>
        <dbReference type="SAM" id="Phobius"/>
    </source>
</evidence>
<keyword evidence="4" id="KW-1185">Reference proteome</keyword>
<sequence length="74" mass="7694">MAAPTPPIPPFNFSPTAGPSQAADYGGTRDVGTMTVGDYYGTGSRVRKVEGWAWGELAVIGAVALGALAIWRKL</sequence>
<protein>
    <submittedName>
        <fullName evidence="3">Uncharacterized protein</fullName>
    </submittedName>
</protein>
<evidence type="ECO:0000313" key="3">
    <source>
        <dbReference type="EMBL" id="NIC03975.1"/>
    </source>
</evidence>
<keyword evidence="2" id="KW-0472">Membrane</keyword>
<comment type="caution">
    <text evidence="3">The sequence shown here is derived from an EMBL/GenBank/DDBJ whole genome shotgun (WGS) entry which is preliminary data.</text>
</comment>
<keyword evidence="2" id="KW-1133">Transmembrane helix</keyword>
<feature type="transmembrane region" description="Helical" evidence="2">
    <location>
        <begin position="52"/>
        <end position="71"/>
    </location>
</feature>